<proteinExistence type="predicted"/>
<dbReference type="Gene3D" id="1.25.40.10">
    <property type="entry name" value="Tetratricopeptide repeat domain"/>
    <property type="match status" value="2"/>
</dbReference>
<dbReference type="InterPro" id="IPR011990">
    <property type="entry name" value="TPR-like_helical_dom_sf"/>
</dbReference>
<dbReference type="PANTHER" id="PTHR45586">
    <property type="entry name" value="TPR REPEAT-CONTAINING PROTEIN PA4667"/>
    <property type="match status" value="1"/>
</dbReference>
<dbReference type="InterPro" id="IPR019734">
    <property type="entry name" value="TPR_rpt"/>
</dbReference>
<feature type="region of interest" description="Disordered" evidence="4">
    <location>
        <begin position="193"/>
        <end position="569"/>
    </location>
</feature>
<feature type="compositionally biased region" description="Acidic residues" evidence="4">
    <location>
        <begin position="530"/>
        <end position="546"/>
    </location>
</feature>
<feature type="compositionally biased region" description="Pro residues" evidence="4">
    <location>
        <begin position="236"/>
        <end position="245"/>
    </location>
</feature>
<evidence type="ECO:0000256" key="3">
    <source>
        <dbReference type="PROSITE-ProRule" id="PRU00339"/>
    </source>
</evidence>
<reference evidence="5" key="2">
    <citation type="journal article" date="2021" name="Microbiome">
        <title>Successional dynamics and alternative stable states in a saline activated sludge microbial community over 9 years.</title>
        <authorList>
            <person name="Wang Y."/>
            <person name="Ye J."/>
            <person name="Ju F."/>
            <person name="Liu L."/>
            <person name="Boyd J.A."/>
            <person name="Deng Y."/>
            <person name="Parks D.H."/>
            <person name="Jiang X."/>
            <person name="Yin X."/>
            <person name="Woodcroft B.J."/>
            <person name="Tyson G.W."/>
            <person name="Hugenholtz P."/>
            <person name="Polz M.F."/>
            <person name="Zhang T."/>
        </authorList>
    </citation>
    <scope>NUCLEOTIDE SEQUENCE</scope>
    <source>
        <strain evidence="5">HKST-UBA02</strain>
    </source>
</reference>
<dbReference type="Pfam" id="PF13181">
    <property type="entry name" value="TPR_8"/>
    <property type="match status" value="1"/>
</dbReference>
<dbReference type="PROSITE" id="PS50005">
    <property type="entry name" value="TPR"/>
    <property type="match status" value="1"/>
</dbReference>
<feature type="compositionally biased region" description="Low complexity" evidence="4">
    <location>
        <begin position="481"/>
        <end position="505"/>
    </location>
</feature>
<dbReference type="EMBL" id="JAGQHS010000077">
    <property type="protein sequence ID" value="MCA9757012.1"/>
    <property type="molecule type" value="Genomic_DNA"/>
</dbReference>
<accession>A0A956SDU2</accession>
<evidence type="ECO:0000313" key="5">
    <source>
        <dbReference type="EMBL" id="MCA9757012.1"/>
    </source>
</evidence>
<feature type="compositionally biased region" description="Acidic residues" evidence="4">
    <location>
        <begin position="462"/>
        <end position="478"/>
    </location>
</feature>
<feature type="compositionally biased region" description="Acidic residues" evidence="4">
    <location>
        <begin position="368"/>
        <end position="389"/>
    </location>
</feature>
<evidence type="ECO:0000256" key="4">
    <source>
        <dbReference type="SAM" id="MobiDB-lite"/>
    </source>
</evidence>
<feature type="compositionally biased region" description="Low complexity" evidence="4">
    <location>
        <begin position="200"/>
        <end position="210"/>
    </location>
</feature>
<keyword evidence="2 3" id="KW-0802">TPR repeat</keyword>
<dbReference type="InterPro" id="IPR051012">
    <property type="entry name" value="CellSynth/LPSAsmb/PSIAsmb"/>
</dbReference>
<evidence type="ECO:0000256" key="1">
    <source>
        <dbReference type="ARBA" id="ARBA00022737"/>
    </source>
</evidence>
<gene>
    <name evidence="5" type="ORF">KDA27_14500</name>
</gene>
<dbReference type="AlphaFoldDB" id="A0A956SDU2"/>
<keyword evidence="1" id="KW-0677">Repeat</keyword>
<feature type="compositionally biased region" description="Acidic residues" evidence="4">
    <location>
        <begin position="506"/>
        <end position="521"/>
    </location>
</feature>
<evidence type="ECO:0000256" key="2">
    <source>
        <dbReference type="ARBA" id="ARBA00022803"/>
    </source>
</evidence>
<feature type="compositionally biased region" description="Acidic residues" evidence="4">
    <location>
        <begin position="440"/>
        <end position="449"/>
    </location>
</feature>
<protein>
    <submittedName>
        <fullName evidence="5">Tetratricopeptide repeat protein</fullName>
    </submittedName>
</protein>
<feature type="compositionally biased region" description="Acidic residues" evidence="4">
    <location>
        <begin position="334"/>
        <end position="344"/>
    </location>
</feature>
<feature type="compositionally biased region" description="Polar residues" evidence="4">
    <location>
        <begin position="553"/>
        <end position="562"/>
    </location>
</feature>
<dbReference type="Proteomes" id="UP000739538">
    <property type="component" value="Unassembled WGS sequence"/>
</dbReference>
<comment type="caution">
    <text evidence="5">The sequence shown here is derived from an EMBL/GenBank/DDBJ whole genome shotgun (WGS) entry which is preliminary data.</text>
</comment>
<feature type="repeat" description="TPR" evidence="3">
    <location>
        <begin position="622"/>
        <end position="655"/>
    </location>
</feature>
<name>A0A956SDU2_UNCEI</name>
<evidence type="ECO:0000313" key="6">
    <source>
        <dbReference type="Proteomes" id="UP000739538"/>
    </source>
</evidence>
<organism evidence="5 6">
    <name type="scientific">Eiseniibacteriota bacterium</name>
    <dbReference type="NCBI Taxonomy" id="2212470"/>
    <lineage>
        <taxon>Bacteria</taxon>
        <taxon>Candidatus Eiseniibacteriota</taxon>
    </lineage>
</organism>
<reference evidence="5" key="1">
    <citation type="submission" date="2020-04" db="EMBL/GenBank/DDBJ databases">
        <authorList>
            <person name="Zhang T."/>
        </authorList>
    </citation>
    <scope>NUCLEOTIDE SEQUENCE</scope>
    <source>
        <strain evidence="5">HKST-UBA02</strain>
    </source>
</reference>
<dbReference type="Pfam" id="PF13432">
    <property type="entry name" value="TPR_16"/>
    <property type="match status" value="2"/>
</dbReference>
<dbReference type="PANTHER" id="PTHR45586:SF1">
    <property type="entry name" value="LIPOPOLYSACCHARIDE ASSEMBLY PROTEIN B"/>
    <property type="match status" value="1"/>
</dbReference>
<sequence length="867" mass="93333">MSITSKRKAQDLVRQGKIHDAISVLREGLADSDADPYDHVYMGDLLMRVGETEDSLSAYQKAIRSYEDVGLYRNAVAIGKKMLRIDRQRPEIHRTLASLYDREGLHGEAIPHYLTYLDSFVGEAVPPTEFLETLDHAASITGSKVEVALRLTDHFLRIRRGDRAAALLNEVANNAEAAGSFDMAEDLRRRATDALGQSDASANGTSSGSGSPPPLPAAEPVAGFEVSGADDDEGPILPPPPPPPLQDVEPISFDTSAMDGLGTESDADSGAGDGEHGGSVALELDLDLDPADEGGLSGVRDVGGAASLLDDEEEDSGFVVEHLSGSNALGSIGGEEDDEDEDASPFDLGTPRSSASSGAELGFGEVDFSSESEDEDEPDDHVLDLDADADFGAVDLTDSAPTKSESDSDSASSDRDFGAVDFGSTESAADGPGDDHVYEIDVDDSDETEFDLRPVSTMSGADDSDDSDDEPDDTLDDDFGARATANPMATTATPAGAGTPPSLDVSPDDSASDDTDDAAADDGDRGSLDVDLDAETDDDDTSDDLDTFGANPEPTSTGATHASSDDAHPVTIESANDAFLAGRWSEARRLYEHILEETPNNRRVLARLVETVRYLQDHHGEVHYLVLLGEVWIEEDELEEALECFLKVVRLDPENATAKRRLSRFREMGVRGAEVIEESDSNSVHGVLETGRTEVAIRANEESFRSEDWVELEGLLEEFKDGLKSQMDDGDYQGHYDLAVSYHGMGLLEEALEAADLALACEKIPIATERQARELKGSCLTELHRYREAVHEYREAVEKAGSDRQARRTALYHLGRSLEALEEWQEAVDTYVQLKLAAPGFLDVEERIRNCEDQLGDSASRPPSEAA</sequence>
<dbReference type="SMART" id="SM00028">
    <property type="entry name" value="TPR"/>
    <property type="match status" value="6"/>
</dbReference>
<dbReference type="SUPFAM" id="SSF48452">
    <property type="entry name" value="TPR-like"/>
    <property type="match status" value="2"/>
</dbReference>